<evidence type="ECO:0000313" key="12">
    <source>
        <dbReference type="EMBL" id="MDQ0513679.1"/>
    </source>
</evidence>
<keyword evidence="5 8" id="KW-0804">Transcription</keyword>
<evidence type="ECO:0000256" key="4">
    <source>
        <dbReference type="ARBA" id="ARBA00023125"/>
    </source>
</evidence>
<dbReference type="SUPFAM" id="SSF46557">
    <property type="entry name" value="GreA transcript cleavage protein, N-terminal domain"/>
    <property type="match status" value="1"/>
</dbReference>
<keyword evidence="4 8" id="KW-0238">DNA-binding</keyword>
<evidence type="ECO:0000256" key="2">
    <source>
        <dbReference type="ARBA" id="ARBA00013729"/>
    </source>
</evidence>
<evidence type="ECO:0000256" key="1">
    <source>
        <dbReference type="ARBA" id="ARBA00008213"/>
    </source>
</evidence>
<dbReference type="SUPFAM" id="SSF54534">
    <property type="entry name" value="FKBP-like"/>
    <property type="match status" value="1"/>
</dbReference>
<dbReference type="InterPro" id="IPR023459">
    <property type="entry name" value="Tscrpt_elong_fac_GreA/B_fam"/>
</dbReference>
<keyword evidence="13" id="KW-1185">Reference proteome</keyword>
<gene>
    <name evidence="8" type="primary">greA</name>
    <name evidence="12" type="ORF">J2Z62_000117</name>
</gene>
<accession>A0ABU0LY89</accession>
<dbReference type="PANTHER" id="PTHR30437:SF4">
    <property type="entry name" value="TRANSCRIPTION ELONGATION FACTOR GREA"/>
    <property type="match status" value="1"/>
</dbReference>
<dbReference type="InterPro" id="IPR022691">
    <property type="entry name" value="Tscrpt_elong_fac_GreA/B_N"/>
</dbReference>
<keyword evidence="3 8" id="KW-0805">Transcription regulation</keyword>
<feature type="domain" description="Transcription elongation factor GreA/GreB N-terminal" evidence="11">
    <location>
        <begin position="5"/>
        <end position="74"/>
    </location>
</feature>
<comment type="similarity">
    <text evidence="1 8 9">Belongs to the GreA/GreB family.</text>
</comment>
<dbReference type="Gene3D" id="1.10.287.180">
    <property type="entry name" value="Transcription elongation factor, GreA/GreB, N-terminal domain"/>
    <property type="match status" value="1"/>
</dbReference>
<dbReference type="HAMAP" id="MF_00105">
    <property type="entry name" value="GreA_GreB"/>
    <property type="match status" value="1"/>
</dbReference>
<evidence type="ECO:0000256" key="5">
    <source>
        <dbReference type="ARBA" id="ARBA00023163"/>
    </source>
</evidence>
<comment type="caution">
    <text evidence="12">The sequence shown here is derived from an EMBL/GenBank/DDBJ whole genome shotgun (WGS) entry which is preliminary data.</text>
</comment>
<evidence type="ECO:0000256" key="7">
    <source>
        <dbReference type="ARBA" id="ARBA00030776"/>
    </source>
</evidence>
<dbReference type="InterPro" id="IPR028624">
    <property type="entry name" value="Tscrpt_elong_fac_GreA/B"/>
</dbReference>
<evidence type="ECO:0000313" key="13">
    <source>
        <dbReference type="Proteomes" id="UP001240643"/>
    </source>
</evidence>
<dbReference type="Pfam" id="PF03449">
    <property type="entry name" value="GreA_GreB_N"/>
    <property type="match status" value="1"/>
</dbReference>
<dbReference type="InterPro" id="IPR006359">
    <property type="entry name" value="Tscrpt_elong_fac_GreA"/>
</dbReference>
<dbReference type="NCBIfam" id="NF001263">
    <property type="entry name" value="PRK00226.1-4"/>
    <property type="match status" value="1"/>
</dbReference>
<dbReference type="PANTHER" id="PTHR30437">
    <property type="entry name" value="TRANSCRIPTION ELONGATION FACTOR GREA"/>
    <property type="match status" value="1"/>
</dbReference>
<protein>
    <recommendedName>
        <fullName evidence="2 8">Transcription elongation factor GreA</fullName>
    </recommendedName>
    <alternativeName>
        <fullName evidence="7 8">Transcript cleavage factor GreA</fullName>
    </alternativeName>
</protein>
<evidence type="ECO:0000259" key="11">
    <source>
        <dbReference type="Pfam" id="PF03449"/>
    </source>
</evidence>
<keyword evidence="12" id="KW-0251">Elongation factor</keyword>
<evidence type="ECO:0000256" key="9">
    <source>
        <dbReference type="RuleBase" id="RU000556"/>
    </source>
</evidence>
<evidence type="ECO:0000256" key="3">
    <source>
        <dbReference type="ARBA" id="ARBA00023015"/>
    </source>
</evidence>
<dbReference type="PIRSF" id="PIRSF006092">
    <property type="entry name" value="GreA_GreB"/>
    <property type="match status" value="1"/>
</dbReference>
<name>A0ABU0LY89_9BACT</name>
<comment type="function">
    <text evidence="6 8 9">Necessary for efficient RNA polymerase transcription elongation past template-encoded arresting sites. The arresting sites in DNA have the property of trapping a certain fraction of elongating RNA polymerases that pass through, resulting in locked ternary complexes. Cleavage of the nascent transcript by cleavage factors such as GreA or GreB allows the resumption of elongation from the new 3'terminus. GreA releases sequences of 2 to 3 nucleotides.</text>
</comment>
<dbReference type="Pfam" id="PF01272">
    <property type="entry name" value="GreA_GreB"/>
    <property type="match status" value="1"/>
</dbReference>
<dbReference type="GO" id="GO:0003746">
    <property type="term" value="F:translation elongation factor activity"/>
    <property type="evidence" value="ECO:0007669"/>
    <property type="project" value="UniProtKB-KW"/>
</dbReference>
<dbReference type="InterPro" id="IPR036953">
    <property type="entry name" value="GreA/GreB_C_sf"/>
</dbReference>
<sequence>MKINLLTVEGLEKIKSELRNLVEVQRPNIIREIQLAREQGDLSENYDYEASKAQQTVIESRIQELQEILNHYEIIQDKPTEKRKGQSVSVGNSVTLFDLAENKQVTYEIVGSFDTNPEQNKISNDSPLAKAIIGYKIGDIVEVRGIPNPYRIRIEDIR</sequence>
<dbReference type="EMBL" id="JAUSWO010000001">
    <property type="protein sequence ID" value="MDQ0513679.1"/>
    <property type="molecule type" value="Genomic_DNA"/>
</dbReference>
<dbReference type="Proteomes" id="UP001240643">
    <property type="component" value="Unassembled WGS sequence"/>
</dbReference>
<proteinExistence type="inferred from homology"/>
<dbReference type="NCBIfam" id="TIGR01462">
    <property type="entry name" value="greA"/>
    <property type="match status" value="1"/>
</dbReference>
<keyword evidence="12" id="KW-0648">Protein biosynthesis</keyword>
<evidence type="ECO:0000256" key="6">
    <source>
        <dbReference type="ARBA" id="ARBA00024916"/>
    </source>
</evidence>
<dbReference type="RefSeq" id="WP_256547627.1">
    <property type="nucleotide sequence ID" value="NZ_CP101809.1"/>
</dbReference>
<evidence type="ECO:0000259" key="10">
    <source>
        <dbReference type="Pfam" id="PF01272"/>
    </source>
</evidence>
<organism evidence="12 13">
    <name type="scientific">Mycoplasmoides fastidiosum</name>
    <dbReference type="NCBI Taxonomy" id="92758"/>
    <lineage>
        <taxon>Bacteria</taxon>
        <taxon>Bacillati</taxon>
        <taxon>Mycoplasmatota</taxon>
        <taxon>Mycoplasmoidales</taxon>
        <taxon>Mycoplasmoidaceae</taxon>
        <taxon>Mycoplasmoides</taxon>
    </lineage>
</organism>
<dbReference type="InterPro" id="IPR018151">
    <property type="entry name" value="TF_GreA/GreB_CS"/>
</dbReference>
<dbReference type="Gene3D" id="3.10.50.30">
    <property type="entry name" value="Transcription elongation factor, GreA/GreB, C-terminal domain"/>
    <property type="match status" value="1"/>
</dbReference>
<reference evidence="12" key="1">
    <citation type="submission" date="2023-07" db="EMBL/GenBank/DDBJ databases">
        <title>Genomic Encyclopedia of Type Strains, Phase IV (KMG-IV): sequencing the most valuable type-strain genomes for metagenomic binning, comparative biology and taxonomic classification.</title>
        <authorList>
            <person name="Goeker M."/>
        </authorList>
    </citation>
    <scope>NUCLEOTIDE SEQUENCE [LARGE SCALE GENOMIC DNA]</scope>
    <source>
        <strain evidence="12">DSM 21204</strain>
    </source>
</reference>
<dbReference type="InterPro" id="IPR036805">
    <property type="entry name" value="Tscrpt_elong_fac_GreA/B_N_sf"/>
</dbReference>
<feature type="domain" description="Transcription elongation factor GreA/GreB C-terminal" evidence="10">
    <location>
        <begin position="86"/>
        <end position="157"/>
    </location>
</feature>
<dbReference type="InterPro" id="IPR001437">
    <property type="entry name" value="Tscrpt_elong_fac_GreA/B_C"/>
</dbReference>
<evidence type="ECO:0000256" key="8">
    <source>
        <dbReference type="HAMAP-Rule" id="MF_00105"/>
    </source>
</evidence>
<dbReference type="PROSITE" id="PS00830">
    <property type="entry name" value="GREAB_2"/>
    <property type="match status" value="1"/>
</dbReference>